<dbReference type="SUPFAM" id="SSF47565">
    <property type="entry name" value="Insect pheromone/odorant-binding proteins"/>
    <property type="match status" value="1"/>
</dbReference>
<dbReference type="Gene3D" id="1.10.238.270">
    <property type="match status" value="1"/>
</dbReference>
<organism evidence="1 2">
    <name type="scientific">Danaus plexippus plexippus</name>
    <dbReference type="NCBI Taxonomy" id="278856"/>
    <lineage>
        <taxon>Eukaryota</taxon>
        <taxon>Metazoa</taxon>
        <taxon>Ecdysozoa</taxon>
        <taxon>Arthropoda</taxon>
        <taxon>Hexapoda</taxon>
        <taxon>Insecta</taxon>
        <taxon>Pterygota</taxon>
        <taxon>Neoptera</taxon>
        <taxon>Endopterygota</taxon>
        <taxon>Lepidoptera</taxon>
        <taxon>Glossata</taxon>
        <taxon>Ditrysia</taxon>
        <taxon>Papilionoidea</taxon>
        <taxon>Nymphalidae</taxon>
        <taxon>Danainae</taxon>
        <taxon>Danaini</taxon>
        <taxon>Danaina</taxon>
        <taxon>Danaus</taxon>
        <taxon>Danaus</taxon>
    </lineage>
</organism>
<dbReference type="InterPro" id="IPR036728">
    <property type="entry name" value="PBP_GOBP_sf"/>
</dbReference>
<dbReference type="EMBL" id="AGBW02012651">
    <property type="protein sequence ID" value="OWR44653.1"/>
    <property type="molecule type" value="Genomic_DNA"/>
</dbReference>
<keyword evidence="2" id="KW-1185">Reference proteome</keyword>
<evidence type="ECO:0000313" key="1">
    <source>
        <dbReference type="EMBL" id="OWR44653.1"/>
    </source>
</evidence>
<comment type="caution">
    <text evidence="1">The sequence shown here is derived from an EMBL/GenBank/DDBJ whole genome shotgun (WGS) entry which is preliminary data.</text>
</comment>
<dbReference type="eggNOG" id="ENOG502TC3N">
    <property type="taxonomic scope" value="Eukaryota"/>
</dbReference>
<accession>A0A212ET30</accession>
<protein>
    <submittedName>
        <fullName evidence="1">Uncharacterized protein</fullName>
    </submittedName>
</protein>
<dbReference type="KEGG" id="dpl:KGM_202590"/>
<dbReference type="Proteomes" id="UP000007151">
    <property type="component" value="Unassembled WGS sequence"/>
</dbReference>
<sequence length="124" mass="15142">MEIVRDHNVTNLRRANANEDCNYWKCMLNKYGMLDSNDNLNVDNYFSHLDRWLSLNPDFNPALLNARTYCRDLKRYYFPLTPCEFYEFHLCIRGHVNVHCPVFIQSKECMEWKEFYNDCKEYYI</sequence>
<reference evidence="1 2" key="1">
    <citation type="journal article" date="2011" name="Cell">
        <title>The monarch butterfly genome yields insights into long-distance migration.</title>
        <authorList>
            <person name="Zhan S."/>
            <person name="Merlin C."/>
            <person name="Boore J.L."/>
            <person name="Reppert S.M."/>
        </authorList>
    </citation>
    <scope>NUCLEOTIDE SEQUENCE [LARGE SCALE GENOMIC DNA]</scope>
    <source>
        <strain evidence="1">F-2</strain>
    </source>
</reference>
<dbReference type="GO" id="GO:0005549">
    <property type="term" value="F:odorant binding"/>
    <property type="evidence" value="ECO:0007669"/>
    <property type="project" value="InterPro"/>
</dbReference>
<dbReference type="InParanoid" id="A0A212ET30"/>
<dbReference type="AlphaFoldDB" id="A0A212ET30"/>
<name>A0A212ET30_DANPL</name>
<evidence type="ECO:0000313" key="2">
    <source>
        <dbReference type="Proteomes" id="UP000007151"/>
    </source>
</evidence>
<proteinExistence type="predicted"/>
<gene>
    <name evidence="1" type="ORF">KGM_202590</name>
</gene>